<protein>
    <submittedName>
        <fullName evidence="1">Uncharacterized protein</fullName>
    </submittedName>
</protein>
<reference evidence="1 2" key="1">
    <citation type="submission" date="2019-03" db="EMBL/GenBank/DDBJ databases">
        <title>Complete Genome Sequence of Leuconostoc kimchii strain NKJ218 Isolated from Homemade Kimchi.</title>
        <authorList>
            <person name="Jung J.Y."/>
            <person name="Jin H.M."/>
            <person name="Jung J.-W."/>
            <person name="Lee S.-Y."/>
            <person name="Ryu B.-G."/>
            <person name="Han S.-S."/>
            <person name="Kang H.K."/>
            <person name="Choi H.W."/>
            <person name="Chung E.J."/>
            <person name="Choi K.-M."/>
        </authorList>
    </citation>
    <scope>NUCLEOTIDE SEQUENCE [LARGE SCALE GENOMIC DNA]</scope>
    <source>
        <strain evidence="1 2">NKJ218</strain>
    </source>
</reference>
<evidence type="ECO:0000313" key="2">
    <source>
        <dbReference type="Proteomes" id="UP000295756"/>
    </source>
</evidence>
<keyword evidence="2" id="KW-1185">Reference proteome</keyword>
<organism evidence="1 2">
    <name type="scientific">Leuconostoc kimchii</name>
    <dbReference type="NCBI Taxonomy" id="136609"/>
    <lineage>
        <taxon>Bacteria</taxon>
        <taxon>Bacillati</taxon>
        <taxon>Bacillota</taxon>
        <taxon>Bacilli</taxon>
        <taxon>Lactobacillales</taxon>
        <taxon>Lactobacillaceae</taxon>
        <taxon>Leuconostoc</taxon>
    </lineage>
</organism>
<gene>
    <name evidence="1" type="ORF">EW139_05825</name>
</gene>
<evidence type="ECO:0000313" key="1">
    <source>
        <dbReference type="EMBL" id="QBR47663.1"/>
    </source>
</evidence>
<name>A0ABX5SMD7_9LACO</name>
<sequence>MQHNKKNHKEVIDMSEEQLHINPNDFAMKIIGQTPKDNKQTNQQFIKSQLTLYLEAYYLINDFNQLEVSQLEQMKQQQISELFDKMLSGRFSV</sequence>
<dbReference type="EMBL" id="CP037939">
    <property type="protein sequence ID" value="QBR47663.1"/>
    <property type="molecule type" value="Genomic_DNA"/>
</dbReference>
<dbReference type="Proteomes" id="UP000295756">
    <property type="component" value="Chromosome"/>
</dbReference>
<proteinExistence type="predicted"/>
<accession>A0ABX5SMD7</accession>